<feature type="transmembrane region" description="Helical" evidence="11">
    <location>
        <begin position="133"/>
        <end position="154"/>
    </location>
</feature>
<evidence type="ECO:0000256" key="2">
    <source>
        <dbReference type="ARBA" id="ARBA00010120"/>
    </source>
</evidence>
<evidence type="ECO:0000256" key="8">
    <source>
        <dbReference type="ARBA" id="ARBA00022989"/>
    </source>
</evidence>
<comment type="similarity">
    <text evidence="2">Belongs to the ERD2 family.</text>
</comment>
<dbReference type="GO" id="GO:0005789">
    <property type="term" value="C:endoplasmic reticulum membrane"/>
    <property type="evidence" value="ECO:0007669"/>
    <property type="project" value="UniProtKB-SubCell"/>
</dbReference>
<evidence type="ECO:0000313" key="12">
    <source>
        <dbReference type="EMBL" id="JAC67995.1"/>
    </source>
</evidence>
<feature type="transmembrane region" description="Helical" evidence="11">
    <location>
        <begin position="100"/>
        <end position="121"/>
    </location>
</feature>
<feature type="transmembrane region" description="Helical" evidence="11">
    <location>
        <begin position="163"/>
        <end position="183"/>
    </location>
</feature>
<feature type="transmembrane region" description="Helical" evidence="11">
    <location>
        <begin position="6"/>
        <end position="23"/>
    </location>
</feature>
<dbReference type="Pfam" id="PF00810">
    <property type="entry name" value="ER_lumen_recept"/>
    <property type="match status" value="1"/>
</dbReference>
<feature type="transmembrane region" description="Helical" evidence="11">
    <location>
        <begin position="72"/>
        <end position="93"/>
    </location>
</feature>
<dbReference type="AlphaFoldDB" id="A0A061RBH4"/>
<dbReference type="GO" id="GO:0015031">
    <property type="term" value="P:protein transport"/>
    <property type="evidence" value="ECO:0007669"/>
    <property type="project" value="UniProtKB-KW"/>
</dbReference>
<evidence type="ECO:0000256" key="9">
    <source>
        <dbReference type="ARBA" id="ARBA00023136"/>
    </source>
</evidence>
<comment type="subcellular location">
    <subcellularLocation>
        <location evidence="1">Endoplasmic reticulum membrane</location>
        <topology evidence="1">Multi-pass membrane protein</topology>
    </subcellularLocation>
</comment>
<evidence type="ECO:0000256" key="6">
    <source>
        <dbReference type="ARBA" id="ARBA00022892"/>
    </source>
</evidence>
<keyword evidence="8 11" id="KW-1133">Transmembrane helix</keyword>
<sequence length="258" mass="29958">MGSFNFFRLSGDYIHLGAMLVFLGGLMRNKNARTVSLRAQELYLVVYLLRYLDLLEGSCVTSIHNTVFKISFLSLTAATVVFIRFFCVATWPADVDSRRWYLVCVLAVLYGYIGMASVGLMSVPWNRFVWLEFFWTISQGLEIFAIFPQGWLIYKKQHGQRFVVVWMAMMLAYRFLYCCNWAYRKITEDKFDHISILSGGTQVTAFLCLFVYTITVNRRHIKFNPEDHDIEFAEYNHDRDEYAWLRAGGGSGKNLAIL</sequence>
<keyword evidence="3" id="KW-0813">Transport</keyword>
<dbReference type="InterPro" id="IPR000133">
    <property type="entry name" value="ER_ret_rcpt"/>
</dbReference>
<reference evidence="12" key="1">
    <citation type="submission" date="2014-05" db="EMBL/GenBank/DDBJ databases">
        <title>The transcriptome of the halophilic microalga Tetraselmis sp. GSL018 isolated from the Great Salt Lake, Utah.</title>
        <authorList>
            <person name="Jinkerson R.E."/>
            <person name="D'Adamo S."/>
            <person name="Posewitz M.C."/>
        </authorList>
    </citation>
    <scope>NUCLEOTIDE SEQUENCE</scope>
    <source>
        <strain evidence="12">GSL018</strain>
    </source>
</reference>
<evidence type="ECO:0000256" key="1">
    <source>
        <dbReference type="ARBA" id="ARBA00004477"/>
    </source>
</evidence>
<evidence type="ECO:0000256" key="10">
    <source>
        <dbReference type="ARBA" id="ARBA00023170"/>
    </source>
</evidence>
<keyword evidence="6" id="KW-0931">ER-Golgi transport</keyword>
<dbReference type="GO" id="GO:0006621">
    <property type="term" value="P:protein retention in ER lumen"/>
    <property type="evidence" value="ECO:0007669"/>
    <property type="project" value="InterPro"/>
</dbReference>
<name>A0A061RBH4_9CHLO</name>
<proteinExistence type="inferred from homology"/>
<evidence type="ECO:0000256" key="4">
    <source>
        <dbReference type="ARBA" id="ARBA00022692"/>
    </source>
</evidence>
<dbReference type="PRINTS" id="PR00660">
    <property type="entry name" value="ERLUMENR"/>
</dbReference>
<keyword evidence="7" id="KW-0653">Protein transport</keyword>
<evidence type="ECO:0000256" key="3">
    <source>
        <dbReference type="ARBA" id="ARBA00022448"/>
    </source>
</evidence>
<dbReference type="GO" id="GO:0016192">
    <property type="term" value="P:vesicle-mediated transport"/>
    <property type="evidence" value="ECO:0007669"/>
    <property type="project" value="UniProtKB-KW"/>
</dbReference>
<accession>A0A061RBH4</accession>
<dbReference type="PANTHER" id="PTHR10585">
    <property type="entry name" value="ER LUMEN PROTEIN RETAINING RECEPTOR"/>
    <property type="match status" value="1"/>
</dbReference>
<organism evidence="12">
    <name type="scientific">Tetraselmis sp. GSL018</name>
    <dbReference type="NCBI Taxonomy" id="582737"/>
    <lineage>
        <taxon>Eukaryota</taxon>
        <taxon>Viridiplantae</taxon>
        <taxon>Chlorophyta</taxon>
        <taxon>core chlorophytes</taxon>
        <taxon>Chlorodendrophyceae</taxon>
        <taxon>Chlorodendrales</taxon>
        <taxon>Chlorodendraceae</taxon>
        <taxon>Tetraselmis</taxon>
    </lineage>
</organism>
<evidence type="ECO:0000256" key="11">
    <source>
        <dbReference type="SAM" id="Phobius"/>
    </source>
</evidence>
<evidence type="ECO:0000256" key="5">
    <source>
        <dbReference type="ARBA" id="ARBA00022824"/>
    </source>
</evidence>
<gene>
    <name evidence="12" type="ORF">TSPGSL018_9774</name>
</gene>
<keyword evidence="4 11" id="KW-0812">Transmembrane</keyword>
<keyword evidence="10 12" id="KW-0675">Receptor</keyword>
<dbReference type="EMBL" id="GBEZ01018441">
    <property type="protein sequence ID" value="JAC67995.1"/>
    <property type="molecule type" value="Transcribed_RNA"/>
</dbReference>
<dbReference type="GO" id="GO:0046923">
    <property type="term" value="F:ER retention sequence binding"/>
    <property type="evidence" value="ECO:0007669"/>
    <property type="project" value="InterPro"/>
</dbReference>
<keyword evidence="9 11" id="KW-0472">Membrane</keyword>
<protein>
    <submittedName>
        <fullName evidence="12">Kdel (Lys-asp-glu-leu) endoplasmic reticulum protein retention receptor 3</fullName>
    </submittedName>
</protein>
<keyword evidence="5" id="KW-0256">Endoplasmic reticulum</keyword>
<feature type="transmembrane region" description="Helical" evidence="11">
    <location>
        <begin position="195"/>
        <end position="214"/>
    </location>
</feature>
<evidence type="ECO:0000256" key="7">
    <source>
        <dbReference type="ARBA" id="ARBA00022927"/>
    </source>
</evidence>